<name>A0A922DAK0_CARIL</name>
<keyword evidence="1" id="KW-0472">Membrane</keyword>
<accession>A0A922DAK0</accession>
<dbReference type="AlphaFoldDB" id="A0A922DAK0"/>
<evidence type="ECO:0000313" key="3">
    <source>
        <dbReference type="Proteomes" id="UP000811246"/>
    </source>
</evidence>
<proteinExistence type="predicted"/>
<organism evidence="2 3">
    <name type="scientific">Carya illinoinensis</name>
    <name type="common">Pecan</name>
    <dbReference type="NCBI Taxonomy" id="32201"/>
    <lineage>
        <taxon>Eukaryota</taxon>
        <taxon>Viridiplantae</taxon>
        <taxon>Streptophyta</taxon>
        <taxon>Embryophyta</taxon>
        <taxon>Tracheophyta</taxon>
        <taxon>Spermatophyta</taxon>
        <taxon>Magnoliopsida</taxon>
        <taxon>eudicotyledons</taxon>
        <taxon>Gunneridae</taxon>
        <taxon>Pentapetalae</taxon>
        <taxon>rosids</taxon>
        <taxon>fabids</taxon>
        <taxon>Fagales</taxon>
        <taxon>Juglandaceae</taxon>
        <taxon>Carya</taxon>
    </lineage>
</organism>
<comment type="caution">
    <text evidence="2">The sequence shown here is derived from an EMBL/GenBank/DDBJ whole genome shotgun (WGS) entry which is preliminary data.</text>
</comment>
<dbReference type="EMBL" id="CM031838">
    <property type="protein sequence ID" value="KAG6679484.1"/>
    <property type="molecule type" value="Genomic_DNA"/>
</dbReference>
<keyword evidence="1" id="KW-1133">Transmembrane helix</keyword>
<evidence type="ECO:0000256" key="1">
    <source>
        <dbReference type="SAM" id="Phobius"/>
    </source>
</evidence>
<protein>
    <submittedName>
        <fullName evidence="2">Uncharacterized protein</fullName>
    </submittedName>
</protein>
<keyword evidence="1" id="KW-0812">Transmembrane</keyword>
<sequence length="31" mass="3602">MLRKSGRRISILLVCVMGGWYLDSFVIARNF</sequence>
<feature type="transmembrane region" description="Helical" evidence="1">
    <location>
        <begin position="9"/>
        <end position="28"/>
    </location>
</feature>
<gene>
    <name evidence="2" type="ORF">I3842_14G133400</name>
</gene>
<reference evidence="2" key="1">
    <citation type="submission" date="2021-01" db="EMBL/GenBank/DDBJ databases">
        <authorList>
            <person name="Lovell J.T."/>
            <person name="Bentley N."/>
            <person name="Bhattarai G."/>
            <person name="Jenkins J.W."/>
            <person name="Sreedasyam A."/>
            <person name="Alarcon Y."/>
            <person name="Bock C."/>
            <person name="Boston L."/>
            <person name="Carlson J."/>
            <person name="Cervantes K."/>
            <person name="Clermont K."/>
            <person name="Krom N."/>
            <person name="Kubenka K."/>
            <person name="Mamidi S."/>
            <person name="Mattison C."/>
            <person name="Monteros M."/>
            <person name="Pisani C."/>
            <person name="Plott C."/>
            <person name="Rajasekar S."/>
            <person name="Rhein H.S."/>
            <person name="Rohla C."/>
            <person name="Song M."/>
            <person name="Hilaire R.S."/>
            <person name="Shu S."/>
            <person name="Wells L."/>
            <person name="Wang X."/>
            <person name="Webber J."/>
            <person name="Heerema R.J."/>
            <person name="Klein P."/>
            <person name="Conner P."/>
            <person name="Grauke L."/>
            <person name="Grimwood J."/>
            <person name="Schmutz J."/>
            <person name="Randall J.J."/>
        </authorList>
    </citation>
    <scope>NUCLEOTIDE SEQUENCE</scope>
    <source>
        <tissue evidence="2">Leaf</tissue>
    </source>
</reference>
<dbReference type="Proteomes" id="UP000811246">
    <property type="component" value="Chromosome 14"/>
</dbReference>
<evidence type="ECO:0000313" key="2">
    <source>
        <dbReference type="EMBL" id="KAG6679484.1"/>
    </source>
</evidence>